<organism evidence="1 2">
    <name type="scientific">Aristaeella lactis</name>
    <dbReference type="NCBI Taxonomy" id="3046383"/>
    <lineage>
        <taxon>Bacteria</taxon>
        <taxon>Bacillati</taxon>
        <taxon>Bacillota</taxon>
        <taxon>Clostridia</taxon>
        <taxon>Eubacteriales</taxon>
        <taxon>Aristaeellaceae</taxon>
        <taxon>Aristaeella</taxon>
    </lineage>
</organism>
<dbReference type="Proteomes" id="UP000192328">
    <property type="component" value="Unassembled WGS sequence"/>
</dbReference>
<sequence length="381" mass="44028">MNLRDKLRAVGGTGTNRPGDRPEQETRDCRHFAVYRPPEEFPGALELTRDTLSLMSEKEMPEVFDPRRILYMDTETTGLGGSGTVAFLVGLGWLTDNGFEVHQFLMRDYPEEPYLLKHVAAGLDRFDVLCTFNGTTFDVPLLESRFLMNRMDRSCLDLPHLDLLHMCRRLWKLRLGRCNLGRLEEVILGKPRTDDIPGSEVPQRYFTYLKTKQLSLLDDILKHNAQDIASLCVLLNHMADLYEHPEKIRFSEDVYSMGRALERVNQTEHARRCYRLAGRGRMGDLASSALAVSYRRSGQREEAAEIWRGMIREGRGGVDPYVELAKYEEHIRRDIPEALRLTEQAIIRLSEPGFGGDDAVQELKNELQYRWQRLKRKLKEQ</sequence>
<gene>
    <name evidence="1" type="ORF">SAMN06297397_2117</name>
</gene>
<comment type="caution">
    <text evidence="1">The sequence shown here is derived from an EMBL/GenBank/DDBJ whole genome shotgun (WGS) entry which is preliminary data.</text>
</comment>
<name>A0AC61PMS7_9FIRM</name>
<dbReference type="EMBL" id="FWXZ01000004">
    <property type="protein sequence ID" value="SMC71320.1"/>
    <property type="molecule type" value="Genomic_DNA"/>
</dbReference>
<accession>A0AC61PMS7</accession>
<reference evidence="1" key="1">
    <citation type="submission" date="2017-04" db="EMBL/GenBank/DDBJ databases">
        <authorList>
            <person name="Varghese N."/>
            <person name="Submissions S."/>
        </authorList>
    </citation>
    <scope>NUCLEOTIDE SEQUENCE</scope>
    <source>
        <strain evidence="1">WTE2008</strain>
    </source>
</reference>
<protein>
    <submittedName>
        <fullName evidence="1">Uncharacterized protein</fullName>
    </submittedName>
</protein>
<evidence type="ECO:0000313" key="2">
    <source>
        <dbReference type="Proteomes" id="UP000192328"/>
    </source>
</evidence>
<keyword evidence="2" id="KW-1185">Reference proteome</keyword>
<evidence type="ECO:0000313" key="1">
    <source>
        <dbReference type="EMBL" id="SMC71320.1"/>
    </source>
</evidence>
<proteinExistence type="predicted"/>